<dbReference type="PANTHER" id="PTHR30108">
    <property type="entry name" value="3-OCTAPRENYL-4-HYDROXYBENZOATE CARBOXY-LYASE-RELATED"/>
    <property type="match status" value="1"/>
</dbReference>
<dbReference type="SUPFAM" id="SSF143968">
    <property type="entry name" value="UbiD C-terminal domain-like"/>
    <property type="match status" value="2"/>
</dbReference>
<dbReference type="EMBL" id="CGIH01000032">
    <property type="protein sequence ID" value="CFX86957.1"/>
    <property type="molecule type" value="Genomic_DNA"/>
</dbReference>
<evidence type="ECO:0000259" key="2">
    <source>
        <dbReference type="Pfam" id="PF20695"/>
    </source>
</evidence>
<feature type="domain" description="3-octaprenyl-4-hydroxybenzoate carboxy-lyase-like C-terminal" evidence="3">
    <location>
        <begin position="321"/>
        <end position="442"/>
    </location>
</feature>
<name>A0A0E3W3J6_9FIRM</name>
<organism evidence="4 5">
    <name type="scientific">Syntrophomonas zehnderi OL-4</name>
    <dbReference type="NCBI Taxonomy" id="690567"/>
    <lineage>
        <taxon>Bacteria</taxon>
        <taxon>Bacillati</taxon>
        <taxon>Bacillota</taxon>
        <taxon>Clostridia</taxon>
        <taxon>Eubacteriales</taxon>
        <taxon>Syntrophomonadaceae</taxon>
        <taxon>Syntrophomonas</taxon>
    </lineage>
</organism>
<evidence type="ECO:0000259" key="3">
    <source>
        <dbReference type="Pfam" id="PF20696"/>
    </source>
</evidence>
<dbReference type="InterPro" id="IPR048304">
    <property type="entry name" value="UbiD_Rift_dom"/>
</dbReference>
<dbReference type="GO" id="GO:0016831">
    <property type="term" value="F:carboxy-lyase activity"/>
    <property type="evidence" value="ECO:0007669"/>
    <property type="project" value="InterPro"/>
</dbReference>
<protein>
    <submittedName>
        <fullName evidence="4">UbiD decarboxylyase family</fullName>
    </submittedName>
</protein>
<dbReference type="Pfam" id="PF01977">
    <property type="entry name" value="UbiD"/>
    <property type="match status" value="1"/>
</dbReference>
<dbReference type="Pfam" id="PF20695">
    <property type="entry name" value="UbiD_N"/>
    <property type="match status" value="1"/>
</dbReference>
<dbReference type="Pfam" id="PF20696">
    <property type="entry name" value="UbiD_C"/>
    <property type="match status" value="1"/>
</dbReference>
<dbReference type="InterPro" id="IPR002830">
    <property type="entry name" value="UbiD"/>
</dbReference>
<dbReference type="RefSeq" id="WP_046498535.1">
    <property type="nucleotide sequence ID" value="NZ_CGIH01000032.1"/>
</dbReference>
<dbReference type="OrthoDB" id="9809841at2"/>
<dbReference type="SUPFAM" id="SSF50475">
    <property type="entry name" value="FMN-binding split barrel"/>
    <property type="match status" value="1"/>
</dbReference>
<gene>
    <name evidence="4" type="ORF">2079</name>
</gene>
<feature type="domain" description="3-octaprenyl-4-hydroxybenzoate carboxy-lyase-like Rift-related" evidence="1">
    <location>
        <begin position="117"/>
        <end position="315"/>
    </location>
</feature>
<accession>A0A0E3W3J6</accession>
<sequence>MHKNLRSFIAQLKKEKQIVEVPAQVDPYLELAEVHRRVVENDGPALLFTNVKGSRFPVATNLFGSMERMEMAIGTRPEEIIGSAISSLDKLLPPRFNSLWEERHWLLDLLKLGTKPVTARQAPVMEKRIKNINLYELPVITSWQEDGGPFFTLPLVYTEKPGTKEHNLGMYRMQVYSANQTGMHWQIHKGGGFHYHAAEQRGQNLPVTVFLGGPPALTVAAITALPEPVPELLYASFLLGSKINTVQTPDHPHPLIAEAEFALCGQVPAGIRHPEGPFGDHYGYYSLVHDFPVFNVKQLYHRKDAIYPATIVGKPRQEDYYIGEWMQELIAPLFPLIMPGLKSMWTYAEAGFHTLCAAVVRESYYREALAHGFRILGEGQLSLTKVLLITNVEQDLKNFAELLENILLRFNPSRDLIIINQTAMDTLDYTGRTYNQGSKAILLGIGAPIRKLPGEYQGGSLPGITKIKTYCAGCLLVSGQTFDQGPELAAQIARQEIPDLCDWPLVILVDDVDHIKDQTSFLWTVFTRFDPAMDIYAQQELRQNYIHYELPIIIDARMKGMYPADLEPREDIVRQVDKRWKEYFG</sequence>
<evidence type="ECO:0000313" key="4">
    <source>
        <dbReference type="EMBL" id="CFX86957.1"/>
    </source>
</evidence>
<dbReference type="Proteomes" id="UP000045545">
    <property type="component" value="Unassembled WGS sequence"/>
</dbReference>
<keyword evidence="4" id="KW-0456">Lyase</keyword>
<proteinExistence type="predicted"/>
<dbReference type="NCBIfam" id="TIGR00148">
    <property type="entry name" value="UbiD family decarboxylase"/>
    <property type="match status" value="1"/>
</dbReference>
<dbReference type="InterPro" id="IPR049381">
    <property type="entry name" value="UbiD-like_C"/>
</dbReference>
<dbReference type="PANTHER" id="PTHR30108:SF7">
    <property type="entry name" value="3-POLYPRENYL-4-HYDROXYBENZOATE DECARBOXYLASE"/>
    <property type="match status" value="1"/>
</dbReference>
<dbReference type="AlphaFoldDB" id="A0A0E3W3J6"/>
<dbReference type="InterPro" id="IPR049383">
    <property type="entry name" value="UbiD-like_N"/>
</dbReference>
<evidence type="ECO:0000313" key="5">
    <source>
        <dbReference type="Proteomes" id="UP000045545"/>
    </source>
</evidence>
<evidence type="ECO:0000259" key="1">
    <source>
        <dbReference type="Pfam" id="PF01977"/>
    </source>
</evidence>
<keyword evidence="5" id="KW-1185">Reference proteome</keyword>
<reference evidence="4 5" key="1">
    <citation type="submission" date="2015-03" db="EMBL/GenBank/DDBJ databases">
        <authorList>
            <person name="Murphy D."/>
        </authorList>
    </citation>
    <scope>NUCLEOTIDE SEQUENCE [LARGE SCALE GENOMIC DNA]</scope>
    <source>
        <strain evidence="4 5">OL-4</strain>
    </source>
</reference>
<dbReference type="STRING" id="690567.2079"/>
<dbReference type="Gene3D" id="3.40.1670.10">
    <property type="entry name" value="UbiD C-terminal domain-like"/>
    <property type="match status" value="1"/>
</dbReference>
<dbReference type="GO" id="GO:0005737">
    <property type="term" value="C:cytoplasm"/>
    <property type="evidence" value="ECO:0007669"/>
    <property type="project" value="TreeGrafter"/>
</dbReference>
<feature type="domain" description="3-octaprenyl-4-hydroxybenzoate carboxy-lyase-like N-terminal" evidence="2">
    <location>
        <begin position="9"/>
        <end position="81"/>
    </location>
</feature>